<dbReference type="InterPro" id="IPR044824">
    <property type="entry name" value="MAIN-like"/>
</dbReference>
<sequence length="362" mass="42003">MSSKCKNRQLEALEDEFLPQGRTKATNVEIKKRSLHSLMEMDEDKDFAQILPQRRTRFNGSRNFEKNKFLEEEEKLQPVGDHENMDSEASVKKCREKLDKSESRAKDQDPGGVHVKLTVEDVSLIFGFEMKGKIIMPLAAKGYSEVETPFVKTHFKNQTMLMKNVILDRVKKVVEKNDKASTRDFARLVILFIATTILFPNANSSLKWSFVPHIENFEEIKSISWAHAVHYHLMASIKKHFDSPQSVSSCVLLLGYWFCEHVHVIEQLHGYEKSFPRATKWSFQTLSDYMKNKSIDDVESNKVSTELLDFTEEEKELLQLIKNNTKCEAEIGRTTLLDFREEEKELLQLKESDTKYKAEVGR</sequence>
<dbReference type="Proteomes" id="UP000554482">
    <property type="component" value="Unassembled WGS sequence"/>
</dbReference>
<accession>A0A7J6VVL8</accession>
<dbReference type="PANTHER" id="PTHR46033">
    <property type="entry name" value="PROTEIN MAIN-LIKE 2"/>
    <property type="match status" value="1"/>
</dbReference>
<feature type="compositionally biased region" description="Basic and acidic residues" evidence="1">
    <location>
        <begin position="80"/>
        <end position="109"/>
    </location>
</feature>
<dbReference type="EMBL" id="JABWDY010026188">
    <property type="protein sequence ID" value="KAF5188913.1"/>
    <property type="molecule type" value="Genomic_DNA"/>
</dbReference>
<proteinExistence type="predicted"/>
<comment type="caution">
    <text evidence="3">The sequence shown here is derived from an EMBL/GenBank/DDBJ whole genome shotgun (WGS) entry which is preliminary data.</text>
</comment>
<dbReference type="AlphaFoldDB" id="A0A7J6VVL8"/>
<dbReference type="GO" id="GO:0010073">
    <property type="term" value="P:meristem maintenance"/>
    <property type="evidence" value="ECO:0007669"/>
    <property type="project" value="InterPro"/>
</dbReference>
<organism evidence="3 4">
    <name type="scientific">Thalictrum thalictroides</name>
    <name type="common">Rue-anemone</name>
    <name type="synonym">Anemone thalictroides</name>
    <dbReference type="NCBI Taxonomy" id="46969"/>
    <lineage>
        <taxon>Eukaryota</taxon>
        <taxon>Viridiplantae</taxon>
        <taxon>Streptophyta</taxon>
        <taxon>Embryophyta</taxon>
        <taxon>Tracheophyta</taxon>
        <taxon>Spermatophyta</taxon>
        <taxon>Magnoliopsida</taxon>
        <taxon>Ranunculales</taxon>
        <taxon>Ranunculaceae</taxon>
        <taxon>Thalictroideae</taxon>
        <taxon>Thalictrum</taxon>
    </lineage>
</organism>
<reference evidence="3 4" key="1">
    <citation type="submission" date="2020-06" db="EMBL/GenBank/DDBJ databases">
        <title>Transcriptomic and genomic resources for Thalictrum thalictroides and T. hernandezii: Facilitating candidate gene discovery in an emerging model plant lineage.</title>
        <authorList>
            <person name="Arias T."/>
            <person name="Riano-Pachon D.M."/>
            <person name="Di Stilio V.S."/>
        </authorList>
    </citation>
    <scope>NUCLEOTIDE SEQUENCE [LARGE SCALE GENOMIC DNA]</scope>
    <source>
        <strain evidence="4">cv. WT478/WT964</strain>
        <tissue evidence="3">Leaves</tissue>
    </source>
</reference>
<feature type="region of interest" description="Disordered" evidence="1">
    <location>
        <begin position="69"/>
        <end position="111"/>
    </location>
</feature>
<dbReference type="InterPro" id="IPR019557">
    <property type="entry name" value="AminoTfrase-like_pln_mobile"/>
</dbReference>
<evidence type="ECO:0000256" key="1">
    <source>
        <dbReference type="SAM" id="MobiDB-lite"/>
    </source>
</evidence>
<feature type="non-terminal residue" evidence="3">
    <location>
        <position position="1"/>
    </location>
</feature>
<evidence type="ECO:0000313" key="4">
    <source>
        <dbReference type="Proteomes" id="UP000554482"/>
    </source>
</evidence>
<dbReference type="OrthoDB" id="1704153at2759"/>
<keyword evidence="4" id="KW-1185">Reference proteome</keyword>
<evidence type="ECO:0000313" key="3">
    <source>
        <dbReference type="EMBL" id="KAF5188913.1"/>
    </source>
</evidence>
<protein>
    <recommendedName>
        <fullName evidence="2">Aminotransferase-like plant mobile domain-containing protein</fullName>
    </recommendedName>
</protein>
<gene>
    <name evidence="3" type="ORF">FRX31_021500</name>
</gene>
<name>A0A7J6VVL8_THATH</name>
<feature type="domain" description="Aminotransferase-like plant mobile" evidence="2">
    <location>
        <begin position="117"/>
        <end position="293"/>
    </location>
</feature>
<dbReference type="PANTHER" id="PTHR46033:SF8">
    <property type="entry name" value="PROTEIN MAINTENANCE OF MERISTEMS-LIKE"/>
    <property type="match status" value="1"/>
</dbReference>
<evidence type="ECO:0000259" key="2">
    <source>
        <dbReference type="Pfam" id="PF10536"/>
    </source>
</evidence>
<dbReference type="Pfam" id="PF10536">
    <property type="entry name" value="PMD"/>
    <property type="match status" value="1"/>
</dbReference>